<reference evidence="2 3" key="1">
    <citation type="submission" date="2016-09" db="EMBL/GenBank/DDBJ databases">
        <title>Extensive genetic diversity and differential bi-allelic expression allows diatom success in the polar Southern Ocean.</title>
        <authorList>
            <consortium name="DOE Joint Genome Institute"/>
            <person name="Mock T."/>
            <person name="Otillar R.P."/>
            <person name="Strauss J."/>
            <person name="Dupont C."/>
            <person name="Frickenhaus S."/>
            <person name="Maumus F."/>
            <person name="Mcmullan M."/>
            <person name="Sanges R."/>
            <person name="Schmutz J."/>
            <person name="Toseland A."/>
            <person name="Valas R."/>
            <person name="Veluchamy A."/>
            <person name="Ward B.J."/>
            <person name="Allen A."/>
            <person name="Barry K."/>
            <person name="Falciatore A."/>
            <person name="Ferrante M."/>
            <person name="Fortunato A.E."/>
            <person name="Gloeckner G."/>
            <person name="Gruber A."/>
            <person name="Hipkin R."/>
            <person name="Janech M."/>
            <person name="Kroth P."/>
            <person name="Leese F."/>
            <person name="Lindquist E."/>
            <person name="Lyon B.R."/>
            <person name="Martin J."/>
            <person name="Mayer C."/>
            <person name="Parker M."/>
            <person name="Quesneville H."/>
            <person name="Raymond J."/>
            <person name="Uhlig C."/>
            <person name="Valentin K.U."/>
            <person name="Worden A.Z."/>
            <person name="Armbrust E.V."/>
            <person name="Bowler C."/>
            <person name="Green B."/>
            <person name="Moulton V."/>
            <person name="Van Oosterhout C."/>
            <person name="Grigoriev I."/>
        </authorList>
    </citation>
    <scope>NUCLEOTIDE SEQUENCE [LARGE SCALE GENOMIC DNA]</scope>
    <source>
        <strain evidence="2 3">CCMP1102</strain>
    </source>
</reference>
<dbReference type="InParanoid" id="A0A1E7F9S0"/>
<gene>
    <name evidence="2" type="ORF">FRACYDRAFT_241479</name>
</gene>
<evidence type="ECO:0000313" key="2">
    <source>
        <dbReference type="EMBL" id="OEU14921.1"/>
    </source>
</evidence>
<name>A0A1E7F9S0_9STRA</name>
<feature type="signal peptide" evidence="1">
    <location>
        <begin position="1"/>
        <end position="22"/>
    </location>
</feature>
<protein>
    <submittedName>
        <fullName evidence="2">Uncharacterized protein</fullName>
    </submittedName>
</protein>
<evidence type="ECO:0000313" key="3">
    <source>
        <dbReference type="Proteomes" id="UP000095751"/>
    </source>
</evidence>
<organism evidence="2 3">
    <name type="scientific">Fragilariopsis cylindrus CCMP1102</name>
    <dbReference type="NCBI Taxonomy" id="635003"/>
    <lineage>
        <taxon>Eukaryota</taxon>
        <taxon>Sar</taxon>
        <taxon>Stramenopiles</taxon>
        <taxon>Ochrophyta</taxon>
        <taxon>Bacillariophyta</taxon>
        <taxon>Bacillariophyceae</taxon>
        <taxon>Bacillariophycidae</taxon>
        <taxon>Bacillariales</taxon>
        <taxon>Bacillariaceae</taxon>
        <taxon>Fragilariopsis</taxon>
    </lineage>
</organism>
<dbReference type="Proteomes" id="UP000095751">
    <property type="component" value="Unassembled WGS sequence"/>
</dbReference>
<keyword evidence="1" id="KW-0732">Signal</keyword>
<dbReference type="AlphaFoldDB" id="A0A1E7F9S0"/>
<evidence type="ECO:0000256" key="1">
    <source>
        <dbReference type="SAM" id="SignalP"/>
    </source>
</evidence>
<dbReference type="KEGG" id="fcy:FRACYDRAFT_241479"/>
<sequence length="503" mass="55898">MKFIIPNLTSILFIASFASIRAQDCTTGPDGSATIWNSDADIAASAAHRGDNNMYGMIVRHRFDGLVPCEETAFQDCMSWDELIKDHDVCNGPDGKSGDCGVAASYWHENIKTPNQAYPNGGSADPDNLNYPTVVYAAWTSWDMNPNGRLQGYAFYPTDSNSNDKRDWLNEMGLPGQGCHGEQNFQCTNDGCLSQEGYDSQWCKCNYDEFSAENFGEILAASFVDNDDGFWSCIGEDCNNGYGPVSDMNNLQYIYQGHDYSSCWVDEGDLRKKGDMNMIIDAQNSIYWNSDDWWNGMSFAGTPSQYWGWNEVSFDKKLDDPCDGDQCNLDSLIIVLPIDHSSICDVDKESAKAIDTQMMDYWKDGFGTLPVIVARNMDSNGDGVSYDMEFFTQNFIFESGNCIIYSFDDNNAYYYPSDDPSGLCGIPEPKCKHHCSKGKPCGNSCIPENTSCVKKTRGSACWVKEKCTKFCDAGQACGNSCISKNDTCSKTPDEGFACNKEDY</sequence>
<accession>A0A1E7F9S0</accession>
<feature type="chain" id="PRO_5009192850" evidence="1">
    <location>
        <begin position="23"/>
        <end position="503"/>
    </location>
</feature>
<proteinExistence type="predicted"/>
<dbReference type="EMBL" id="KV784360">
    <property type="protein sequence ID" value="OEU14921.1"/>
    <property type="molecule type" value="Genomic_DNA"/>
</dbReference>
<keyword evidence="3" id="KW-1185">Reference proteome</keyword>